<dbReference type="SUPFAM" id="SSF52540">
    <property type="entry name" value="P-loop containing nucleoside triphosphate hydrolases"/>
    <property type="match status" value="1"/>
</dbReference>
<dbReference type="InterPro" id="IPR003593">
    <property type="entry name" value="AAA+_ATPase"/>
</dbReference>
<name>A0A9D9IBZ0_9SPIO</name>
<dbReference type="InterPro" id="IPR003439">
    <property type="entry name" value="ABC_transporter-like_ATP-bd"/>
</dbReference>
<feature type="domain" description="ABC transporter" evidence="4">
    <location>
        <begin position="2"/>
        <end position="220"/>
    </location>
</feature>
<keyword evidence="1" id="KW-0813">Transport</keyword>
<dbReference type="SMART" id="SM00382">
    <property type="entry name" value="AAA"/>
    <property type="match status" value="1"/>
</dbReference>
<sequence length="236" mass="26370">MIEISNLSVSVKGRVLLNGISAVMEDGKIYALLGENGSGKSTFIRALTSYFPDYSGSIAFDGRELKTFRQKEREKLHSLLPQMLPHFDLSVSSFLSMYPDGKKELSKLGLGYLLEERMNTLSGGEKEMVFLAFALSRSAQLYAFDEPEAGLDAMYKEKTENAVRRLAEGGKTVLVSFHDIGRALRIADGFMILSHGELVFSGNREELLDDNVIERIFGLKRALFTDENGEKHILFI</sequence>
<gene>
    <name evidence="5" type="ORF">IAA72_06145</name>
</gene>
<keyword evidence="3 5" id="KW-0067">ATP-binding</keyword>
<protein>
    <submittedName>
        <fullName evidence="5">ABC transporter ATP-binding protein</fullName>
    </submittedName>
</protein>
<dbReference type="Proteomes" id="UP000810292">
    <property type="component" value="Unassembled WGS sequence"/>
</dbReference>
<evidence type="ECO:0000256" key="1">
    <source>
        <dbReference type="ARBA" id="ARBA00022448"/>
    </source>
</evidence>
<dbReference type="GO" id="GO:0005524">
    <property type="term" value="F:ATP binding"/>
    <property type="evidence" value="ECO:0007669"/>
    <property type="project" value="UniProtKB-KW"/>
</dbReference>
<dbReference type="InterPro" id="IPR050153">
    <property type="entry name" value="Metal_Ion_Import_ABC"/>
</dbReference>
<reference evidence="5" key="1">
    <citation type="submission" date="2020-10" db="EMBL/GenBank/DDBJ databases">
        <authorList>
            <person name="Gilroy R."/>
        </authorList>
    </citation>
    <scope>NUCLEOTIDE SEQUENCE</scope>
    <source>
        <strain evidence="5">14700</strain>
    </source>
</reference>
<proteinExistence type="predicted"/>
<comment type="caution">
    <text evidence="5">The sequence shown here is derived from an EMBL/GenBank/DDBJ whole genome shotgun (WGS) entry which is preliminary data.</text>
</comment>
<dbReference type="PROSITE" id="PS50893">
    <property type="entry name" value="ABC_TRANSPORTER_2"/>
    <property type="match status" value="1"/>
</dbReference>
<dbReference type="GO" id="GO:0016887">
    <property type="term" value="F:ATP hydrolysis activity"/>
    <property type="evidence" value="ECO:0007669"/>
    <property type="project" value="InterPro"/>
</dbReference>
<dbReference type="Pfam" id="PF00005">
    <property type="entry name" value="ABC_tran"/>
    <property type="match status" value="1"/>
</dbReference>
<reference evidence="5" key="2">
    <citation type="journal article" date="2021" name="PeerJ">
        <title>Extensive microbial diversity within the chicken gut microbiome revealed by metagenomics and culture.</title>
        <authorList>
            <person name="Gilroy R."/>
            <person name="Ravi A."/>
            <person name="Getino M."/>
            <person name="Pursley I."/>
            <person name="Horton D.L."/>
            <person name="Alikhan N.F."/>
            <person name="Baker D."/>
            <person name="Gharbi K."/>
            <person name="Hall N."/>
            <person name="Watson M."/>
            <person name="Adriaenssens E.M."/>
            <person name="Foster-Nyarko E."/>
            <person name="Jarju S."/>
            <person name="Secka A."/>
            <person name="Antonio M."/>
            <person name="Oren A."/>
            <person name="Chaudhuri R.R."/>
            <person name="La Ragione R."/>
            <person name="Hildebrand F."/>
            <person name="Pallen M.J."/>
        </authorList>
    </citation>
    <scope>NUCLEOTIDE SEQUENCE</scope>
    <source>
        <strain evidence="5">14700</strain>
    </source>
</reference>
<accession>A0A9D9IBZ0</accession>
<dbReference type="AlphaFoldDB" id="A0A9D9IBZ0"/>
<keyword evidence="2" id="KW-0547">Nucleotide-binding</keyword>
<evidence type="ECO:0000256" key="2">
    <source>
        <dbReference type="ARBA" id="ARBA00022741"/>
    </source>
</evidence>
<dbReference type="InterPro" id="IPR027417">
    <property type="entry name" value="P-loop_NTPase"/>
</dbReference>
<dbReference type="EMBL" id="JADIMF010000097">
    <property type="protein sequence ID" value="MBO8469345.1"/>
    <property type="molecule type" value="Genomic_DNA"/>
</dbReference>
<evidence type="ECO:0000313" key="6">
    <source>
        <dbReference type="Proteomes" id="UP000810292"/>
    </source>
</evidence>
<dbReference type="PANTHER" id="PTHR42734">
    <property type="entry name" value="METAL TRANSPORT SYSTEM ATP-BINDING PROTEIN TM_0124-RELATED"/>
    <property type="match status" value="1"/>
</dbReference>
<evidence type="ECO:0000259" key="4">
    <source>
        <dbReference type="PROSITE" id="PS50893"/>
    </source>
</evidence>
<evidence type="ECO:0000313" key="5">
    <source>
        <dbReference type="EMBL" id="MBO8469345.1"/>
    </source>
</evidence>
<dbReference type="Gene3D" id="3.40.50.300">
    <property type="entry name" value="P-loop containing nucleotide triphosphate hydrolases"/>
    <property type="match status" value="1"/>
</dbReference>
<organism evidence="5 6">
    <name type="scientific">Candidatus Ornithospirochaeta stercoravium</name>
    <dbReference type="NCBI Taxonomy" id="2840897"/>
    <lineage>
        <taxon>Bacteria</taxon>
        <taxon>Pseudomonadati</taxon>
        <taxon>Spirochaetota</taxon>
        <taxon>Spirochaetia</taxon>
        <taxon>Spirochaetales</taxon>
        <taxon>Spirochaetaceae</taxon>
        <taxon>Spirochaetaceae incertae sedis</taxon>
        <taxon>Candidatus Ornithospirochaeta</taxon>
    </lineage>
</organism>
<evidence type="ECO:0000256" key="3">
    <source>
        <dbReference type="ARBA" id="ARBA00022840"/>
    </source>
</evidence>